<feature type="compositionally biased region" description="Low complexity" evidence="1">
    <location>
        <begin position="36"/>
        <end position="45"/>
    </location>
</feature>
<reference evidence="2" key="1">
    <citation type="journal article" date="2023" name="G3 (Bethesda)">
        <title>A reference genome for the long-term kleptoplast-retaining sea slug Elysia crispata morphotype clarki.</title>
        <authorList>
            <person name="Eastman K.E."/>
            <person name="Pendleton A.L."/>
            <person name="Shaikh M.A."/>
            <person name="Suttiyut T."/>
            <person name="Ogas R."/>
            <person name="Tomko P."/>
            <person name="Gavelis G."/>
            <person name="Widhalm J.R."/>
            <person name="Wisecaver J.H."/>
        </authorList>
    </citation>
    <scope>NUCLEOTIDE SEQUENCE</scope>
    <source>
        <strain evidence="2">ECLA1</strain>
    </source>
</reference>
<sequence length="106" mass="12112">MEARRSFFSTIEGASAASDVPPQTPIPPRALPSPTTPSLSTSTTSKQQPESSLLPLTSQHHHQDPHHHHHHHQQGLHHFQQDLHHLQHLLFNRHQSSFQSKPLFYH</sequence>
<feature type="compositionally biased region" description="Pro residues" evidence="1">
    <location>
        <begin position="22"/>
        <end position="35"/>
    </location>
</feature>
<dbReference type="AlphaFoldDB" id="A0AAE0YMD3"/>
<feature type="compositionally biased region" description="Polar residues" evidence="1">
    <location>
        <begin position="46"/>
        <end position="58"/>
    </location>
</feature>
<evidence type="ECO:0000313" key="3">
    <source>
        <dbReference type="Proteomes" id="UP001283361"/>
    </source>
</evidence>
<evidence type="ECO:0000256" key="1">
    <source>
        <dbReference type="SAM" id="MobiDB-lite"/>
    </source>
</evidence>
<comment type="caution">
    <text evidence="2">The sequence shown here is derived from an EMBL/GenBank/DDBJ whole genome shotgun (WGS) entry which is preliminary data.</text>
</comment>
<dbReference type="Proteomes" id="UP001283361">
    <property type="component" value="Unassembled WGS sequence"/>
</dbReference>
<accession>A0AAE0YMD3</accession>
<keyword evidence="3" id="KW-1185">Reference proteome</keyword>
<proteinExistence type="predicted"/>
<evidence type="ECO:0000313" key="2">
    <source>
        <dbReference type="EMBL" id="KAK3751249.1"/>
    </source>
</evidence>
<protein>
    <submittedName>
        <fullName evidence="2">Uncharacterized protein</fullName>
    </submittedName>
</protein>
<organism evidence="2 3">
    <name type="scientific">Elysia crispata</name>
    <name type="common">lettuce slug</name>
    <dbReference type="NCBI Taxonomy" id="231223"/>
    <lineage>
        <taxon>Eukaryota</taxon>
        <taxon>Metazoa</taxon>
        <taxon>Spiralia</taxon>
        <taxon>Lophotrochozoa</taxon>
        <taxon>Mollusca</taxon>
        <taxon>Gastropoda</taxon>
        <taxon>Heterobranchia</taxon>
        <taxon>Euthyneura</taxon>
        <taxon>Panpulmonata</taxon>
        <taxon>Sacoglossa</taxon>
        <taxon>Placobranchoidea</taxon>
        <taxon>Plakobranchidae</taxon>
        <taxon>Elysia</taxon>
    </lineage>
</organism>
<name>A0AAE0YMD3_9GAST</name>
<feature type="region of interest" description="Disordered" evidence="1">
    <location>
        <begin position="1"/>
        <end position="81"/>
    </location>
</feature>
<gene>
    <name evidence="2" type="ORF">RRG08_024004</name>
</gene>
<dbReference type="EMBL" id="JAWDGP010005834">
    <property type="protein sequence ID" value="KAK3751249.1"/>
    <property type="molecule type" value="Genomic_DNA"/>
</dbReference>
<feature type="compositionally biased region" description="Basic residues" evidence="1">
    <location>
        <begin position="59"/>
        <end position="75"/>
    </location>
</feature>